<gene>
    <name evidence="2" type="ORF">E0F88_25210</name>
</gene>
<comment type="caution">
    <text evidence="2">The sequence shown here is derived from an EMBL/GenBank/DDBJ whole genome shotgun (WGS) entry which is preliminary data.</text>
</comment>
<feature type="signal peptide" evidence="1">
    <location>
        <begin position="1"/>
        <end position="20"/>
    </location>
</feature>
<keyword evidence="3" id="KW-1185">Reference proteome</keyword>
<proteinExistence type="predicted"/>
<feature type="chain" id="PRO_5020684997" description="Tetratricopeptide repeat protein" evidence="1">
    <location>
        <begin position="21"/>
        <end position="219"/>
    </location>
</feature>
<dbReference type="OrthoDB" id="1150971at2"/>
<sequence>MKKTSFFTLFVFLLCCKVFAQNEKYVQAMTATLKDMNAIDRSKPGTAALQEIANRFERIATAEQKEWLPRYHAAYCYVQMSLMGGTVLEKDQYLDKAEAFLKQAETILGKTSDETAVLRANLSQMRLAADGMNRWQSEGPKFAQFIEEAKKLNPENPRIYYLEGSGLFFTPEQFGGGKKIAKPVLEKALEKFSTFKPESAIHPNWGKMETEWMLSQGNQ</sequence>
<dbReference type="Proteomes" id="UP000294850">
    <property type="component" value="Unassembled WGS sequence"/>
</dbReference>
<organism evidence="2 3">
    <name type="scientific">Dyadobacter psychrotolerans</name>
    <dbReference type="NCBI Taxonomy" id="2541721"/>
    <lineage>
        <taxon>Bacteria</taxon>
        <taxon>Pseudomonadati</taxon>
        <taxon>Bacteroidota</taxon>
        <taxon>Cytophagia</taxon>
        <taxon>Cytophagales</taxon>
        <taxon>Spirosomataceae</taxon>
        <taxon>Dyadobacter</taxon>
    </lineage>
</organism>
<dbReference type="EMBL" id="SMFL01000011">
    <property type="protein sequence ID" value="TDE11725.1"/>
    <property type="molecule type" value="Genomic_DNA"/>
</dbReference>
<dbReference type="RefSeq" id="WP_131961050.1">
    <property type="nucleotide sequence ID" value="NZ_SMFL01000011.1"/>
</dbReference>
<evidence type="ECO:0000313" key="2">
    <source>
        <dbReference type="EMBL" id="TDE11725.1"/>
    </source>
</evidence>
<dbReference type="AlphaFoldDB" id="A0A4R5DLH9"/>
<keyword evidence="1" id="KW-0732">Signal</keyword>
<evidence type="ECO:0008006" key="4">
    <source>
        <dbReference type="Google" id="ProtNLM"/>
    </source>
</evidence>
<evidence type="ECO:0000256" key="1">
    <source>
        <dbReference type="SAM" id="SignalP"/>
    </source>
</evidence>
<reference evidence="2 3" key="1">
    <citation type="submission" date="2019-03" db="EMBL/GenBank/DDBJ databases">
        <title>Dyadobacter AR-3-6 sp. nov., isolated from arctic soil.</title>
        <authorList>
            <person name="Chaudhary D.K."/>
        </authorList>
    </citation>
    <scope>NUCLEOTIDE SEQUENCE [LARGE SCALE GENOMIC DNA]</scope>
    <source>
        <strain evidence="2 3">AR-3-6</strain>
    </source>
</reference>
<name>A0A4R5DLH9_9BACT</name>
<evidence type="ECO:0000313" key="3">
    <source>
        <dbReference type="Proteomes" id="UP000294850"/>
    </source>
</evidence>
<accession>A0A4R5DLH9</accession>
<protein>
    <recommendedName>
        <fullName evidence="4">Tetratricopeptide repeat protein</fullName>
    </recommendedName>
</protein>